<dbReference type="Gene3D" id="1.25.40.10">
    <property type="entry name" value="Tetratricopeptide repeat domain"/>
    <property type="match status" value="1"/>
</dbReference>
<dbReference type="AlphaFoldDB" id="A0A1W1ED56"/>
<proteinExistence type="predicted"/>
<keyword evidence="1" id="KW-0808">Transferase</keyword>
<dbReference type="InterPro" id="IPR011990">
    <property type="entry name" value="TPR-like_helical_dom_sf"/>
</dbReference>
<sequence length="280" mass="31936">MNYNILKSIILLSFIGSTFSYAEYTNYDDRYEAENNHYAQQQKSIPAKQVIIQNRKEITALKSRVSELEERVFGLTSLLEGANSEIAALKMGRNSIPSAMNEEPTTDNKALIKELGVMIDKINASYVSREELQQLLNDRALPNSKKIKKENAKTEKTVDSKPTAKVYSEGVRLFIKQRYDEAKKRFIITDSKGYKPAASNYYLGEIAYYTKKYQSAIFHYKKSAGIYDQASYIDVLLLHTAISLDKTGDKTQARSFYENIIANYPDKKSAKIAKEKLKKL</sequence>
<evidence type="ECO:0000313" key="1">
    <source>
        <dbReference type="EMBL" id="SFZ97987.1"/>
    </source>
</evidence>
<dbReference type="InterPro" id="IPR019734">
    <property type="entry name" value="TPR_rpt"/>
</dbReference>
<gene>
    <name evidence="1" type="ORF">MNB_SV-5-1647</name>
</gene>
<accession>A0A1W1ED56</accession>
<dbReference type="GO" id="GO:0016740">
    <property type="term" value="F:transferase activity"/>
    <property type="evidence" value="ECO:0007669"/>
    <property type="project" value="UniProtKB-KW"/>
</dbReference>
<dbReference type="Pfam" id="PF13174">
    <property type="entry name" value="TPR_6"/>
    <property type="match status" value="1"/>
</dbReference>
<dbReference type="SUPFAM" id="SSF81901">
    <property type="entry name" value="HCP-like"/>
    <property type="match status" value="1"/>
</dbReference>
<organism evidence="1">
    <name type="scientific">hydrothermal vent metagenome</name>
    <dbReference type="NCBI Taxonomy" id="652676"/>
    <lineage>
        <taxon>unclassified sequences</taxon>
        <taxon>metagenomes</taxon>
        <taxon>ecological metagenomes</taxon>
    </lineage>
</organism>
<protein>
    <submittedName>
        <fullName evidence="1">TPR repeat containing exported protein Putative periplasmic protein contains a protein prenylyltransferase domain</fullName>
    </submittedName>
</protein>
<dbReference type="EMBL" id="FPKX01000032">
    <property type="protein sequence ID" value="SFZ97987.1"/>
    <property type="molecule type" value="Genomic_DNA"/>
</dbReference>
<name>A0A1W1ED56_9ZZZZ</name>
<reference evidence="1" key="1">
    <citation type="submission" date="2016-10" db="EMBL/GenBank/DDBJ databases">
        <authorList>
            <person name="de Groot N.N."/>
        </authorList>
    </citation>
    <scope>NUCLEOTIDE SEQUENCE</scope>
</reference>